<comment type="caution">
    <text evidence="1">The sequence shown here is derived from an EMBL/GenBank/DDBJ whole genome shotgun (WGS) entry which is preliminary data.</text>
</comment>
<sequence length="95" mass="10813">MADIEDAAIVPPGRAIMGRQLDKWMWCIPRAHTEGPIADIYLPSDTVAFGILLNCDVKYAKRQTRHLHRQRKVNLAKNSAPASWSDISRTLQMQR</sequence>
<dbReference type="VEuPathDB" id="FungiDB:AJ78_06734"/>
<reference evidence="1 2" key="1">
    <citation type="submission" date="2015-07" db="EMBL/GenBank/DDBJ databases">
        <title>Emmonsia species relationships and genome sequence.</title>
        <authorList>
            <consortium name="The Broad Institute Genomics Platform"/>
            <person name="Cuomo C.A."/>
            <person name="Munoz J.F."/>
            <person name="Imamovic A."/>
            <person name="Priest M.E."/>
            <person name="Young S."/>
            <person name="Clay O.K."/>
            <person name="McEwen J.G."/>
        </authorList>
    </citation>
    <scope>NUCLEOTIDE SEQUENCE [LARGE SCALE GENOMIC DNA]</scope>
    <source>
        <strain evidence="1 2">UAMH 9510</strain>
    </source>
</reference>
<keyword evidence="2" id="KW-1185">Reference proteome</keyword>
<dbReference type="EMBL" id="LGRN01000372">
    <property type="protein sequence ID" value="OJD12720.1"/>
    <property type="molecule type" value="Genomic_DNA"/>
</dbReference>
<accession>A0A1J9P8D5</accession>
<dbReference type="Proteomes" id="UP000182235">
    <property type="component" value="Unassembled WGS sequence"/>
</dbReference>
<dbReference type="AlphaFoldDB" id="A0A1J9P8D5"/>
<name>A0A1J9P8D5_9EURO</name>
<proteinExistence type="predicted"/>
<evidence type="ECO:0000313" key="1">
    <source>
        <dbReference type="EMBL" id="OJD12720.1"/>
    </source>
</evidence>
<dbReference type="OrthoDB" id="4062651at2759"/>
<protein>
    <submittedName>
        <fullName evidence="1">Uncharacterized protein</fullName>
    </submittedName>
</protein>
<evidence type="ECO:0000313" key="2">
    <source>
        <dbReference type="Proteomes" id="UP000182235"/>
    </source>
</evidence>
<organism evidence="1 2">
    <name type="scientific">Emergomyces pasteurianus Ep9510</name>
    <dbReference type="NCBI Taxonomy" id="1447872"/>
    <lineage>
        <taxon>Eukaryota</taxon>
        <taxon>Fungi</taxon>
        <taxon>Dikarya</taxon>
        <taxon>Ascomycota</taxon>
        <taxon>Pezizomycotina</taxon>
        <taxon>Eurotiomycetes</taxon>
        <taxon>Eurotiomycetidae</taxon>
        <taxon>Onygenales</taxon>
        <taxon>Ajellomycetaceae</taxon>
        <taxon>Emergomyces</taxon>
    </lineage>
</organism>
<gene>
    <name evidence="1" type="ORF">AJ78_06734</name>
</gene>